<feature type="transmembrane region" description="Helical" evidence="13">
    <location>
        <begin position="141"/>
        <end position="168"/>
    </location>
</feature>
<dbReference type="PANTHER" id="PTHR39188">
    <property type="entry name" value="MEMBRANE-ASSOCIATED ZINC METALLOPROTEASE M50B"/>
    <property type="match status" value="1"/>
</dbReference>
<evidence type="ECO:0000256" key="4">
    <source>
        <dbReference type="ARBA" id="ARBA00022670"/>
    </source>
</evidence>
<protein>
    <submittedName>
        <fullName evidence="15">Site-2 protease family protein</fullName>
    </submittedName>
</protein>
<keyword evidence="11 13" id="KW-0472">Membrane</keyword>
<keyword evidence="9 13" id="KW-1133">Transmembrane helix</keyword>
<sequence length="345" mass="38096">MSVITPSLIRSCANCGAELPLDALACPQCSALVHGDRLDQLARDARALEQRGSFRQASELWEYSLTLLPQGSKQVSWVQERLRALEAAQNPPPPPDPAAKKQPTARQAKWMKRLGPFGPLVLLLAKIKSLLFVLLKLKFLFSFLLFIGLYVSLFGWRFGLGISAAILIHEMGHYIDVKRRGLPAEMPVFLPGLGAYVRWTSMGVTRKQIAQISLAGPLAGWIAAAVCFLIYAQTRDPLWAALARTGAVLNVLNLIPVWVLDGGQATHSLGAMERGVLMVMCVALWFYSGETIFLFAAAGFVWRLFTRDRPQEQDWSTWAYYAALLVALAVLLHAMPANLVQIANQ</sequence>
<reference evidence="16" key="1">
    <citation type="journal article" date="2019" name="Int. J. Syst. Evol. Microbiol.">
        <title>The Global Catalogue of Microorganisms (GCM) 10K type strain sequencing project: providing services to taxonomists for standard genome sequencing and annotation.</title>
        <authorList>
            <consortium name="The Broad Institute Genomics Platform"/>
            <consortium name="The Broad Institute Genome Sequencing Center for Infectious Disease"/>
            <person name="Wu L."/>
            <person name="Ma J."/>
        </authorList>
    </citation>
    <scope>NUCLEOTIDE SEQUENCE [LARGE SCALE GENOMIC DNA]</scope>
    <source>
        <strain evidence="16">JCM 4087</strain>
    </source>
</reference>
<feature type="domain" description="Peptidase M50" evidence="14">
    <location>
        <begin position="160"/>
        <end position="232"/>
    </location>
</feature>
<proteinExistence type="inferred from homology"/>
<evidence type="ECO:0000256" key="5">
    <source>
        <dbReference type="ARBA" id="ARBA00022692"/>
    </source>
</evidence>
<evidence type="ECO:0000256" key="2">
    <source>
        <dbReference type="ARBA" id="ARBA00004141"/>
    </source>
</evidence>
<comment type="cofactor">
    <cofactor evidence="1">
        <name>Zn(2+)</name>
        <dbReference type="ChEBI" id="CHEBI:29105"/>
    </cofactor>
</comment>
<keyword evidence="7" id="KW-0378">Hydrolase</keyword>
<evidence type="ECO:0000256" key="9">
    <source>
        <dbReference type="ARBA" id="ARBA00022989"/>
    </source>
</evidence>
<feature type="transmembrane region" description="Helical" evidence="13">
    <location>
        <begin position="114"/>
        <end position="135"/>
    </location>
</feature>
<dbReference type="GO" id="GO:0008233">
    <property type="term" value="F:peptidase activity"/>
    <property type="evidence" value="ECO:0007669"/>
    <property type="project" value="UniProtKB-KW"/>
</dbReference>
<comment type="subcellular location">
    <subcellularLocation>
        <location evidence="2">Membrane</location>
        <topology evidence="2">Multi-pass membrane protein</topology>
    </subcellularLocation>
</comment>
<keyword evidence="5 13" id="KW-0812">Transmembrane</keyword>
<name>A0ABW1EM72_9BACT</name>
<evidence type="ECO:0000256" key="7">
    <source>
        <dbReference type="ARBA" id="ARBA00022801"/>
    </source>
</evidence>
<comment type="caution">
    <text evidence="15">The sequence shown here is derived from an EMBL/GenBank/DDBJ whole genome shotgun (WGS) entry which is preliminary data.</text>
</comment>
<dbReference type="InterPro" id="IPR008915">
    <property type="entry name" value="Peptidase_M50"/>
</dbReference>
<feature type="transmembrane region" description="Helical" evidence="13">
    <location>
        <begin position="212"/>
        <end position="232"/>
    </location>
</feature>
<dbReference type="RefSeq" id="WP_263331945.1">
    <property type="nucleotide sequence ID" value="NZ_JAGSYH010000001.1"/>
</dbReference>
<evidence type="ECO:0000313" key="15">
    <source>
        <dbReference type="EMBL" id="MFC5865104.1"/>
    </source>
</evidence>
<evidence type="ECO:0000256" key="12">
    <source>
        <dbReference type="SAM" id="MobiDB-lite"/>
    </source>
</evidence>
<keyword evidence="6" id="KW-0479">Metal-binding</keyword>
<dbReference type="PANTHER" id="PTHR39188:SF3">
    <property type="entry name" value="STAGE IV SPORULATION PROTEIN FB"/>
    <property type="match status" value="1"/>
</dbReference>
<accession>A0ABW1EM72</accession>
<keyword evidence="8" id="KW-0862">Zinc</keyword>
<dbReference type="EMBL" id="JBHSPH010000010">
    <property type="protein sequence ID" value="MFC5865104.1"/>
    <property type="molecule type" value="Genomic_DNA"/>
</dbReference>
<dbReference type="CDD" id="cd06160">
    <property type="entry name" value="S2P-M50_like_2"/>
    <property type="match status" value="1"/>
</dbReference>
<keyword evidence="10" id="KW-0482">Metalloprotease</keyword>
<evidence type="ECO:0000256" key="1">
    <source>
        <dbReference type="ARBA" id="ARBA00001947"/>
    </source>
</evidence>
<organism evidence="15 16">
    <name type="scientific">Acidicapsa dinghuensis</name>
    <dbReference type="NCBI Taxonomy" id="2218256"/>
    <lineage>
        <taxon>Bacteria</taxon>
        <taxon>Pseudomonadati</taxon>
        <taxon>Acidobacteriota</taxon>
        <taxon>Terriglobia</taxon>
        <taxon>Terriglobales</taxon>
        <taxon>Acidobacteriaceae</taxon>
        <taxon>Acidicapsa</taxon>
    </lineage>
</organism>
<evidence type="ECO:0000256" key="6">
    <source>
        <dbReference type="ARBA" id="ARBA00022723"/>
    </source>
</evidence>
<evidence type="ECO:0000256" key="10">
    <source>
        <dbReference type="ARBA" id="ARBA00023049"/>
    </source>
</evidence>
<dbReference type="Proteomes" id="UP001596091">
    <property type="component" value="Unassembled WGS sequence"/>
</dbReference>
<comment type="similarity">
    <text evidence="3">Belongs to the peptidase M50B family.</text>
</comment>
<gene>
    <name evidence="15" type="ORF">ACFPT7_22550</name>
</gene>
<evidence type="ECO:0000256" key="13">
    <source>
        <dbReference type="SAM" id="Phobius"/>
    </source>
</evidence>
<dbReference type="GO" id="GO:0006508">
    <property type="term" value="P:proteolysis"/>
    <property type="evidence" value="ECO:0007669"/>
    <property type="project" value="UniProtKB-KW"/>
</dbReference>
<evidence type="ECO:0000259" key="14">
    <source>
        <dbReference type="Pfam" id="PF02163"/>
    </source>
</evidence>
<feature type="transmembrane region" description="Helical" evidence="13">
    <location>
        <begin position="276"/>
        <end position="298"/>
    </location>
</feature>
<feature type="region of interest" description="Disordered" evidence="12">
    <location>
        <begin position="86"/>
        <end position="105"/>
    </location>
</feature>
<keyword evidence="4 15" id="KW-0645">Protease</keyword>
<feature type="transmembrane region" description="Helical" evidence="13">
    <location>
        <begin position="238"/>
        <end position="260"/>
    </location>
</feature>
<evidence type="ECO:0000256" key="8">
    <source>
        <dbReference type="ARBA" id="ARBA00022833"/>
    </source>
</evidence>
<feature type="transmembrane region" description="Helical" evidence="13">
    <location>
        <begin position="318"/>
        <end position="340"/>
    </location>
</feature>
<evidence type="ECO:0000256" key="11">
    <source>
        <dbReference type="ARBA" id="ARBA00023136"/>
    </source>
</evidence>
<keyword evidence="16" id="KW-1185">Reference proteome</keyword>
<evidence type="ECO:0000313" key="16">
    <source>
        <dbReference type="Proteomes" id="UP001596091"/>
    </source>
</evidence>
<evidence type="ECO:0000256" key="3">
    <source>
        <dbReference type="ARBA" id="ARBA00007931"/>
    </source>
</evidence>
<dbReference type="Pfam" id="PF02163">
    <property type="entry name" value="Peptidase_M50"/>
    <property type="match status" value="1"/>
</dbReference>